<proteinExistence type="predicted"/>
<feature type="transmembrane region" description="Helical" evidence="2">
    <location>
        <begin position="296"/>
        <end position="319"/>
    </location>
</feature>
<feature type="transmembrane region" description="Helical" evidence="2">
    <location>
        <begin position="238"/>
        <end position="267"/>
    </location>
</feature>
<dbReference type="EMBL" id="PYSW02000050">
    <property type="protein sequence ID" value="KAG2373828.1"/>
    <property type="molecule type" value="Genomic_DNA"/>
</dbReference>
<feature type="compositionally biased region" description="Polar residues" evidence="1">
    <location>
        <begin position="430"/>
        <end position="448"/>
    </location>
</feature>
<feature type="transmembrane region" description="Helical" evidence="2">
    <location>
        <begin position="164"/>
        <end position="186"/>
    </location>
</feature>
<sequence>MPSIFDLFSSSSSLIDQSLFSLQQQTTNTTEPKWVSAGESTANLVVDAITLIAFLLLYIPTLLIYIKRESWLMFWQLMTSKLCGWWGLKITSNCVSKSRNQELNRKTQSKAFFYVLLHSLLLFYAFRIIHEIITIIQHYYEMEKNATLFETCKQIRRIFDYASIYWYLFNYSLIMPIWLKVCLSWMQEAKRKKIVTRAIYILLVLCNLFAIVGLSSLVVMAILALANPQVDYEKTRRTLMYAVAAPLGSLGVVLVLIMSIVAVIVIVNMIRTTTLAESDPTNREVYMTQKQTIVKLTIAVVILGIGVIVRIVAVAIYSIDLPSFVIYPLVKAIPDVLFALCVILIFWPYKLPILSHPVQFIMQDLKLAKVVKNKANVELPPQNSTYSGTRVDALKEEVTSDSNVVASSPISISGDRIFPSPNVHLLSKENASGSTTVSSQNGVSTPVGLSSKSEFSHASSSEEIETVV</sequence>
<gene>
    <name evidence="3" type="ORF">C9374_011713</name>
</gene>
<evidence type="ECO:0000313" key="3">
    <source>
        <dbReference type="EMBL" id="KAG2373828.1"/>
    </source>
</evidence>
<reference evidence="3 4" key="1">
    <citation type="journal article" date="2018" name="BMC Genomics">
        <title>The genome of Naegleria lovaniensis, the basis for a comparative approach to unravel pathogenicity factors of the human pathogenic amoeba N. fowleri.</title>
        <authorList>
            <person name="Liechti N."/>
            <person name="Schurch N."/>
            <person name="Bruggmann R."/>
            <person name="Wittwer M."/>
        </authorList>
    </citation>
    <scope>NUCLEOTIDE SEQUENCE [LARGE SCALE GENOMIC DNA]</scope>
    <source>
        <strain evidence="3 4">ATCC 30569</strain>
    </source>
</reference>
<dbReference type="Proteomes" id="UP000816034">
    <property type="component" value="Unassembled WGS sequence"/>
</dbReference>
<accession>A0AA88GFB4</accession>
<keyword evidence="2" id="KW-0472">Membrane</keyword>
<feature type="compositionally biased region" description="Low complexity" evidence="1">
    <location>
        <begin position="450"/>
        <end position="461"/>
    </location>
</feature>
<feature type="transmembrane region" description="Helical" evidence="2">
    <location>
        <begin position="198"/>
        <end position="226"/>
    </location>
</feature>
<evidence type="ECO:0008006" key="5">
    <source>
        <dbReference type="Google" id="ProtNLM"/>
    </source>
</evidence>
<feature type="region of interest" description="Disordered" evidence="1">
    <location>
        <begin position="430"/>
        <end position="468"/>
    </location>
</feature>
<comment type="caution">
    <text evidence="3">The sequence shown here is derived from an EMBL/GenBank/DDBJ whole genome shotgun (WGS) entry which is preliminary data.</text>
</comment>
<protein>
    <recommendedName>
        <fullName evidence="5">THH1/TOM1/TOM3 domain-containing protein</fullName>
    </recommendedName>
</protein>
<name>A0AA88GFB4_NAELO</name>
<evidence type="ECO:0000313" key="4">
    <source>
        <dbReference type="Proteomes" id="UP000816034"/>
    </source>
</evidence>
<evidence type="ECO:0000256" key="1">
    <source>
        <dbReference type="SAM" id="MobiDB-lite"/>
    </source>
</evidence>
<dbReference type="GeneID" id="68104167"/>
<dbReference type="AlphaFoldDB" id="A0AA88GFB4"/>
<feature type="transmembrane region" description="Helical" evidence="2">
    <location>
        <begin position="44"/>
        <end position="66"/>
    </location>
</feature>
<keyword evidence="2" id="KW-1133">Transmembrane helix</keyword>
<dbReference type="RefSeq" id="XP_044543002.1">
    <property type="nucleotide sequence ID" value="XM_044687399.1"/>
</dbReference>
<organism evidence="3 4">
    <name type="scientific">Naegleria lovaniensis</name>
    <name type="common">Amoeba</name>
    <dbReference type="NCBI Taxonomy" id="51637"/>
    <lineage>
        <taxon>Eukaryota</taxon>
        <taxon>Discoba</taxon>
        <taxon>Heterolobosea</taxon>
        <taxon>Tetramitia</taxon>
        <taxon>Eutetramitia</taxon>
        <taxon>Vahlkampfiidae</taxon>
        <taxon>Naegleria</taxon>
    </lineage>
</organism>
<keyword evidence="4" id="KW-1185">Reference proteome</keyword>
<evidence type="ECO:0000256" key="2">
    <source>
        <dbReference type="SAM" id="Phobius"/>
    </source>
</evidence>
<feature type="transmembrane region" description="Helical" evidence="2">
    <location>
        <begin position="325"/>
        <end position="347"/>
    </location>
</feature>
<feature type="transmembrane region" description="Helical" evidence="2">
    <location>
        <begin position="111"/>
        <end position="129"/>
    </location>
</feature>
<keyword evidence="2" id="KW-0812">Transmembrane</keyword>